<dbReference type="AlphaFoldDB" id="A0A8S1KK77"/>
<keyword evidence="2" id="KW-1185">Reference proteome</keyword>
<reference evidence="1" key="1">
    <citation type="submission" date="2021-01" db="EMBL/GenBank/DDBJ databases">
        <authorList>
            <consortium name="Genoscope - CEA"/>
            <person name="William W."/>
        </authorList>
    </citation>
    <scope>NUCLEOTIDE SEQUENCE</scope>
</reference>
<organism evidence="1 2">
    <name type="scientific">Paramecium sonneborni</name>
    <dbReference type="NCBI Taxonomy" id="65129"/>
    <lineage>
        <taxon>Eukaryota</taxon>
        <taxon>Sar</taxon>
        <taxon>Alveolata</taxon>
        <taxon>Ciliophora</taxon>
        <taxon>Intramacronucleata</taxon>
        <taxon>Oligohymenophorea</taxon>
        <taxon>Peniculida</taxon>
        <taxon>Parameciidae</taxon>
        <taxon>Paramecium</taxon>
    </lineage>
</organism>
<dbReference type="GO" id="GO:0030286">
    <property type="term" value="C:dynein complex"/>
    <property type="evidence" value="ECO:0007669"/>
    <property type="project" value="InterPro"/>
</dbReference>
<evidence type="ECO:0000313" key="2">
    <source>
        <dbReference type="Proteomes" id="UP000692954"/>
    </source>
</evidence>
<dbReference type="InterPro" id="IPR001372">
    <property type="entry name" value="Dynein_light_chain_typ-1/2"/>
</dbReference>
<dbReference type="Pfam" id="PF01221">
    <property type="entry name" value="Dynein_light"/>
    <property type="match status" value="1"/>
</dbReference>
<gene>
    <name evidence="1" type="ORF">PSON_ATCC_30995.1.T0090294</name>
</gene>
<accession>A0A8S1KK77</accession>
<name>A0A8S1KK77_9CILI</name>
<dbReference type="GO" id="GO:0007017">
    <property type="term" value="P:microtubule-based process"/>
    <property type="evidence" value="ECO:0007669"/>
    <property type="project" value="InterPro"/>
</dbReference>
<comment type="caution">
    <text evidence="1">The sequence shown here is derived from an EMBL/GenBank/DDBJ whole genome shotgun (WGS) entry which is preliminary data.</text>
</comment>
<dbReference type="Proteomes" id="UP000692954">
    <property type="component" value="Unassembled WGS sequence"/>
</dbReference>
<sequence length="64" mass="7553">MHNILYQKIQENILMREILHIILRENQIKDIKCVVGKNFGLFVTHEAGYYLQAIKGQITVVVWK</sequence>
<proteinExistence type="predicted"/>
<protein>
    <submittedName>
        <fullName evidence="1">Uncharacterized protein</fullName>
    </submittedName>
</protein>
<dbReference type="EMBL" id="CAJJDN010000009">
    <property type="protein sequence ID" value="CAD8055539.1"/>
    <property type="molecule type" value="Genomic_DNA"/>
</dbReference>
<dbReference type="OrthoDB" id="10033309at2759"/>
<evidence type="ECO:0000313" key="1">
    <source>
        <dbReference type="EMBL" id="CAD8055539.1"/>
    </source>
</evidence>